<dbReference type="RefSeq" id="YP_009278707.1">
    <property type="nucleotide sequence ID" value="NC_031010.1"/>
</dbReference>
<reference evidence="1 2" key="1">
    <citation type="submission" date="2016-06" db="EMBL/GenBank/DDBJ databases">
        <authorList>
            <person name="Kjaerup R.B."/>
            <person name="Dalgaard T.S."/>
            <person name="Juul-Madsen H.R."/>
        </authorList>
    </citation>
    <scope>NUCLEOTIDE SEQUENCE [LARGE SCALE GENOMIC DNA]</scope>
</reference>
<name>A0A1B2IE11_9CAUD</name>
<dbReference type="GeneID" id="29061946"/>
<evidence type="ECO:0000313" key="1">
    <source>
        <dbReference type="EMBL" id="ANZ49454.1"/>
    </source>
</evidence>
<evidence type="ECO:0000313" key="2">
    <source>
        <dbReference type="Proteomes" id="UP000202923"/>
    </source>
</evidence>
<protein>
    <submittedName>
        <fullName evidence="1">Uncharacterized protein</fullName>
    </submittedName>
</protein>
<sequence length="175" mass="19399">MTYRVDLSKTAPEILINRINYVFGTSYTPDQLTFDSRGAVPLSIEEARREGVESKAAAYYRNGYSGSQNFVFTRGDLNKLLRGVVVPVPLGAVKSSEELAPYIFDELGVNLNPHQILIEPIPEDATDFTVRLIPRHLSLKGTIAIEFVDPTPRKLKVLVSKTELDGFSFPGELNG</sequence>
<gene>
    <name evidence="1" type="ORF">KWAN_102</name>
</gene>
<dbReference type="OrthoDB" id="12018at10239"/>
<accession>A0A1B2IE11</accession>
<dbReference type="Pfam" id="PF25613">
    <property type="entry name" value="DUF7941"/>
    <property type="match status" value="1"/>
</dbReference>
<proteinExistence type="predicted"/>
<dbReference type="KEGG" id="vg:29061946"/>
<dbReference type="Proteomes" id="UP000202923">
    <property type="component" value="Genome"/>
</dbReference>
<dbReference type="InterPro" id="IPR057701">
    <property type="entry name" value="DUF7941"/>
</dbReference>
<dbReference type="EMBL" id="KX397369">
    <property type="protein sequence ID" value="ANZ49454.1"/>
    <property type="molecule type" value="Genomic_DNA"/>
</dbReference>
<organism evidence="1 2">
    <name type="scientific">Erwinia phage vB_EamM_Kwan</name>
    <dbReference type="NCBI Taxonomy" id="1883374"/>
    <lineage>
        <taxon>Viruses</taxon>
        <taxon>Duplodnaviria</taxon>
        <taxon>Heunggongvirae</taxon>
        <taxon>Uroviricota</taxon>
        <taxon>Caudoviricetes</taxon>
        <taxon>Chimalliviridae</taxon>
        <taxon>Wellingtonvirus</taxon>
        <taxon>Wellingtonvirus wellington</taxon>
    </lineage>
</organism>